<evidence type="ECO:0000313" key="4">
    <source>
        <dbReference type="Proteomes" id="UP000037405"/>
    </source>
</evidence>
<reference evidence="1" key="2">
    <citation type="submission" date="2015-07" db="EMBL/GenBank/DDBJ databases">
        <title>MeaNS - Measles Nucleotide Surveillance Program.</title>
        <authorList>
            <person name="Tran T."/>
            <person name="Druce J."/>
        </authorList>
    </citation>
    <scope>NUCLEOTIDE SEQUENCE</scope>
    <source>
        <strain evidence="1">JCM 11544</strain>
    </source>
</reference>
<reference evidence="3 6" key="5">
    <citation type="submission" date="2019-08" db="EMBL/GenBank/DDBJ databases">
        <title>Bacillus genomes from the desert of Cuatro Cienegas, Coahuila.</title>
        <authorList>
            <person name="Olmedo-Alvarez G."/>
        </authorList>
    </citation>
    <scope>NUCLEOTIDE SEQUENCE [LARGE SCALE GENOMIC DNA]</scope>
    <source>
        <strain evidence="3 6">CH108_3D</strain>
    </source>
</reference>
<dbReference type="AlphaFoldDB" id="A0A0J5SQQ1"/>
<dbReference type="EMBL" id="LGUE01000001">
    <property type="protein sequence ID" value="KON91726.1"/>
    <property type="molecule type" value="Genomic_DNA"/>
</dbReference>
<dbReference type="Proteomes" id="UP000322997">
    <property type="component" value="Unassembled WGS sequence"/>
</dbReference>
<dbReference type="Pfam" id="PF14169">
    <property type="entry name" value="YdjO"/>
    <property type="match status" value="1"/>
</dbReference>
<reference evidence="2" key="4">
    <citation type="submission" date="2016-01" db="EMBL/GenBank/DDBJ databases">
        <authorList>
            <person name="McClelland M."/>
            <person name="Jain A."/>
            <person name="Saraogi P."/>
            <person name="Mendelson R."/>
            <person name="Westerman R."/>
            <person name="SanMiguel P."/>
            <person name="Csonka L."/>
        </authorList>
    </citation>
    <scope>NUCLEOTIDE SEQUENCE</scope>
    <source>
        <strain evidence="2">M19</strain>
    </source>
</reference>
<reference evidence="4" key="1">
    <citation type="submission" date="2015-07" db="EMBL/GenBank/DDBJ databases">
        <title>Fjat-14235 jcm11544.</title>
        <authorList>
            <person name="Liu B."/>
            <person name="Wang J."/>
            <person name="Zhu Y."/>
            <person name="Liu G."/>
            <person name="Chen Q."/>
            <person name="Chen Z."/>
            <person name="Lan J."/>
            <person name="Che J."/>
            <person name="Ge C."/>
            <person name="Shi H."/>
            <person name="Pan Z."/>
            <person name="Liu X."/>
        </authorList>
    </citation>
    <scope>NUCLEOTIDE SEQUENCE [LARGE SCALE GENOMIC DNA]</scope>
    <source>
        <strain evidence="4">JCM 11544</strain>
    </source>
</reference>
<dbReference type="STRING" id="189381.GCA_900166615_03432"/>
<dbReference type="EMBL" id="LQQY01000034">
    <property type="protein sequence ID" value="KZE45413.1"/>
    <property type="molecule type" value="Genomic_DNA"/>
</dbReference>
<gene>
    <name evidence="1" type="ORF">AF331_04305</name>
    <name evidence="2" type="ORF">AV649_04260</name>
    <name evidence="3" type="ORF">FZC83_01350</name>
</gene>
<dbReference type="OrthoDB" id="1955171at2"/>
<dbReference type="EMBL" id="VTEQ01000001">
    <property type="protein sequence ID" value="TYS56246.1"/>
    <property type="molecule type" value="Genomic_DNA"/>
</dbReference>
<dbReference type="GeneID" id="89534863"/>
<proteinExistence type="predicted"/>
<keyword evidence="4" id="KW-1185">Reference proteome</keyword>
<protein>
    <submittedName>
        <fullName evidence="2">Cold-shock protein</fullName>
    </submittedName>
</protein>
<evidence type="ECO:0000313" key="6">
    <source>
        <dbReference type="Proteomes" id="UP000322997"/>
    </source>
</evidence>
<dbReference type="RefSeq" id="WP_048003775.1">
    <property type="nucleotide sequence ID" value="NZ_BSED01000343.1"/>
</dbReference>
<evidence type="ECO:0000313" key="3">
    <source>
        <dbReference type="EMBL" id="TYS56246.1"/>
    </source>
</evidence>
<name>A0A0J5SQQ1_9BACI</name>
<organism evidence="2 5">
    <name type="scientific">Rossellomorea marisflavi</name>
    <dbReference type="NCBI Taxonomy" id="189381"/>
    <lineage>
        <taxon>Bacteria</taxon>
        <taxon>Bacillati</taxon>
        <taxon>Bacillota</taxon>
        <taxon>Bacilli</taxon>
        <taxon>Bacillales</taxon>
        <taxon>Bacillaceae</taxon>
        <taxon>Rossellomorea</taxon>
    </lineage>
</organism>
<evidence type="ECO:0000313" key="5">
    <source>
        <dbReference type="Proteomes" id="UP000076510"/>
    </source>
</evidence>
<evidence type="ECO:0000313" key="2">
    <source>
        <dbReference type="EMBL" id="KZE45413.1"/>
    </source>
</evidence>
<dbReference type="PATRIC" id="fig|189381.10.peg.3723"/>
<dbReference type="Proteomes" id="UP000076510">
    <property type="component" value="Unassembled WGS sequence"/>
</dbReference>
<dbReference type="Proteomes" id="UP000037405">
    <property type="component" value="Unassembled WGS sequence"/>
</dbReference>
<evidence type="ECO:0000313" key="1">
    <source>
        <dbReference type="EMBL" id="KON91726.1"/>
    </source>
</evidence>
<accession>A0A0J5SQQ1</accession>
<comment type="caution">
    <text evidence="2">The sequence shown here is derived from an EMBL/GenBank/DDBJ whole genome shotgun (WGS) entry which is preliminary data.</text>
</comment>
<dbReference type="InterPro" id="IPR025916">
    <property type="entry name" value="YdjO"/>
</dbReference>
<reference evidence="5" key="3">
    <citation type="submission" date="2016-01" db="EMBL/GenBank/DDBJ databases">
        <title>Whole genome sequencing of Bhargavaea cecembensis T14.</title>
        <authorList>
            <person name="Hong K.W."/>
        </authorList>
    </citation>
    <scope>NUCLEOTIDE SEQUENCE [LARGE SCALE GENOMIC DNA]</scope>
    <source>
        <strain evidence="5">M19</strain>
    </source>
</reference>
<sequence>MAFGRRNQVEEEIKTEETKIWACSAEDCKGWMRDNFKSEDTPKCPLCKEDMVQSTKVLQVVDNPHPTLKTS</sequence>